<reference evidence="2 3" key="2">
    <citation type="journal article" date="2013" name="Genome Biol. Evol.">
        <title>Genome sequencing of Giardia lamblia genotypes A2 and B isolates (DH and GS) and comparative analysis with the genomes of genotypes A1 and E (WB and Pig).</title>
        <authorList>
            <person name="Adam R.D."/>
            <person name="Dahlstrom E.W."/>
            <person name="Martens C.A."/>
            <person name="Bruno D.P."/>
            <person name="Barbian K.D."/>
            <person name="Ricklefs S.M."/>
            <person name="Hernandez M.M."/>
            <person name="Narla N.P."/>
            <person name="Patel R.B."/>
            <person name="Porcella S.F."/>
            <person name="Nash T.E."/>
        </authorList>
    </citation>
    <scope>NUCLEOTIDE SEQUENCE [LARGE SCALE GENOMIC DNA]</scope>
    <source>
        <strain evidence="2 3">DH</strain>
    </source>
</reference>
<evidence type="ECO:0000313" key="2">
    <source>
        <dbReference type="EMBL" id="ESU34714.1"/>
    </source>
</evidence>
<reference evidence="3" key="1">
    <citation type="submission" date="2012-02" db="EMBL/GenBank/DDBJ databases">
        <title>Genome sequencing of Giardia lamblia Genotypes A2 and B isolates (DH and GS) and comparative analysis with the genomes of Genotypes A1 and E (WB and Pig).</title>
        <authorList>
            <person name="Adam R."/>
            <person name="Dahlstrom E."/>
            <person name="Martens C."/>
            <person name="Bruno D."/>
            <person name="Barbian K."/>
            <person name="Porcella S.F."/>
            <person name="Nash T."/>
        </authorList>
    </citation>
    <scope>NUCLEOTIDE SEQUENCE</scope>
    <source>
        <strain evidence="3">DH</strain>
    </source>
</reference>
<keyword evidence="2" id="KW-0012">Acyltransferase</keyword>
<dbReference type="EMBL" id="AHGT01000177">
    <property type="protein sequence ID" value="ESU34714.1"/>
    <property type="molecule type" value="Genomic_DNA"/>
</dbReference>
<organism evidence="2 3">
    <name type="scientific">Giardia intestinalis</name>
    <name type="common">Giardia lamblia</name>
    <dbReference type="NCBI Taxonomy" id="5741"/>
    <lineage>
        <taxon>Eukaryota</taxon>
        <taxon>Metamonada</taxon>
        <taxon>Diplomonadida</taxon>
        <taxon>Hexamitidae</taxon>
        <taxon>Giardiinae</taxon>
        <taxon>Giardia</taxon>
    </lineage>
</organism>
<keyword evidence="2" id="KW-0808">Transferase</keyword>
<feature type="compositionally biased region" description="Basic residues" evidence="1">
    <location>
        <begin position="1"/>
        <end position="10"/>
    </location>
</feature>
<accession>V6T7K9</accession>
<comment type="caution">
    <text evidence="2">The sequence shown here is derived from an EMBL/GenBank/DDBJ whole genome shotgun (WGS) entry which is preliminary data.</text>
</comment>
<proteinExistence type="predicted"/>
<name>V6T7K9_GIAIN</name>
<dbReference type="AlphaFoldDB" id="V6T7K9"/>
<gene>
    <name evidence="2" type="ORF">DHA2_154300</name>
</gene>
<evidence type="ECO:0000256" key="1">
    <source>
        <dbReference type="SAM" id="MobiDB-lite"/>
    </source>
</evidence>
<dbReference type="VEuPathDB" id="GiardiaDB:DHA2_154300"/>
<protein>
    <submittedName>
        <fullName evidence="2">Dihydrolipoamide acyltransferase</fullName>
    </submittedName>
</protein>
<feature type="compositionally biased region" description="Basic and acidic residues" evidence="1">
    <location>
        <begin position="66"/>
        <end position="84"/>
    </location>
</feature>
<sequence>MPSGRHRGVPRRGLPSRRDNTAGHGPGDQERQMQVHHGGRGGDLPQPPGVPHSCQSRPKGHRRCRVCPEEDRERPHNHPPETHPDVTAWSRW</sequence>
<feature type="compositionally biased region" description="Basic and acidic residues" evidence="1">
    <location>
        <begin position="16"/>
        <end position="33"/>
    </location>
</feature>
<evidence type="ECO:0000313" key="3">
    <source>
        <dbReference type="Proteomes" id="UP000018320"/>
    </source>
</evidence>
<feature type="region of interest" description="Disordered" evidence="1">
    <location>
        <begin position="1"/>
        <end position="92"/>
    </location>
</feature>
<dbReference type="Proteomes" id="UP000018320">
    <property type="component" value="Unassembled WGS sequence"/>
</dbReference>
<dbReference type="GO" id="GO:0016746">
    <property type="term" value="F:acyltransferase activity"/>
    <property type="evidence" value="ECO:0007669"/>
    <property type="project" value="UniProtKB-KW"/>
</dbReference>